<dbReference type="Pfam" id="PF14192">
    <property type="entry name" value="DUF4314"/>
    <property type="match status" value="1"/>
</dbReference>
<dbReference type="InterPro" id="IPR025463">
    <property type="entry name" value="DUF4314"/>
</dbReference>
<sequence>MVDQNWLKFLREQYPVGSRIRLREMKDPYHPVEPGTMGTLTNIDDIGTFHVKWDNGRGLGLVMGEDSFTVLPPQTHLLKLYMPMTADIYERNQWGDLENEPVELDSYAAVEYADNIAAAIVRERLPEETDRGLMHYYHEDDSVNQKVQAFAFSVESRNHRLWGVAECKVVGELTPDELETLKEYVTGQASDGFGEGFEQREIRLSNGSELYAHLWGSGDGWSIQTEQEQFDIKVATGLPKMCFSVLPSTGDLICIKRGESGYYPSDWNTGDKAHNQELADYNNQRLGVTEAQRQAMECGSMHGWAIPGADPKFYEQDAPQMGGMTLG</sequence>
<organism evidence="2">
    <name type="scientific">bioreactor metagenome</name>
    <dbReference type="NCBI Taxonomy" id="1076179"/>
    <lineage>
        <taxon>unclassified sequences</taxon>
        <taxon>metagenomes</taxon>
        <taxon>ecological metagenomes</taxon>
    </lineage>
</organism>
<reference evidence="2" key="1">
    <citation type="submission" date="2019-08" db="EMBL/GenBank/DDBJ databases">
        <authorList>
            <person name="Kucharzyk K."/>
            <person name="Murdoch R.W."/>
            <person name="Higgins S."/>
            <person name="Loffler F."/>
        </authorList>
    </citation>
    <scope>NUCLEOTIDE SEQUENCE</scope>
</reference>
<name>A0A644WMY1_9ZZZZ</name>
<accession>A0A644WMY1</accession>
<feature type="domain" description="DUF4314" evidence="1">
    <location>
        <begin position="5"/>
        <end position="70"/>
    </location>
</feature>
<evidence type="ECO:0000259" key="1">
    <source>
        <dbReference type="Pfam" id="PF14192"/>
    </source>
</evidence>
<dbReference type="AlphaFoldDB" id="A0A644WMY1"/>
<proteinExistence type="predicted"/>
<dbReference type="EMBL" id="VSSQ01001106">
    <property type="protein sequence ID" value="MPM05160.1"/>
    <property type="molecule type" value="Genomic_DNA"/>
</dbReference>
<gene>
    <name evidence="2" type="ORF">SDC9_51447</name>
</gene>
<evidence type="ECO:0000313" key="2">
    <source>
        <dbReference type="EMBL" id="MPM05160.1"/>
    </source>
</evidence>
<comment type="caution">
    <text evidence="2">The sequence shown here is derived from an EMBL/GenBank/DDBJ whole genome shotgun (WGS) entry which is preliminary data.</text>
</comment>
<protein>
    <recommendedName>
        <fullName evidence="1">DUF4314 domain-containing protein</fullName>
    </recommendedName>
</protein>